<name>A0A3N1HQ26_9ACTN</name>
<comment type="caution">
    <text evidence="3">The sequence shown here is derived from an EMBL/GenBank/DDBJ whole genome shotgun (WGS) entry which is preliminary data.</text>
</comment>
<dbReference type="InParanoid" id="A0A3N1HQ26"/>
<evidence type="ECO:0000259" key="2">
    <source>
        <dbReference type="Pfam" id="PF07331"/>
    </source>
</evidence>
<sequence>MTTPTPARPASAPAAGARAGARPRWLTTELVPPVLLLGLGVVVVAQAATIAVPVSAGTVGPRAFPYAVGVLLLLVGAGLVVQVLRGARAELEDGEDVDASRGTDWATVGKLVASFVLLALLVEPLGWPVAATVFFTGTAWSLGARPWWRAALVGLVLAVSTFVLFTRVLGIFLPAGPLEAVLGG</sequence>
<feature type="transmembrane region" description="Helical" evidence="1">
    <location>
        <begin position="111"/>
        <end position="135"/>
    </location>
</feature>
<gene>
    <name evidence="3" type="ORF">EDC03_0724</name>
</gene>
<keyword evidence="1" id="KW-1133">Transmembrane helix</keyword>
<evidence type="ECO:0000313" key="3">
    <source>
        <dbReference type="EMBL" id="ROP44601.1"/>
    </source>
</evidence>
<dbReference type="Pfam" id="PF07331">
    <property type="entry name" value="TctB"/>
    <property type="match status" value="1"/>
</dbReference>
<feature type="transmembrane region" description="Helical" evidence="1">
    <location>
        <begin position="63"/>
        <end position="84"/>
    </location>
</feature>
<proteinExistence type="predicted"/>
<keyword evidence="1" id="KW-0812">Transmembrane</keyword>
<reference evidence="3 4" key="1">
    <citation type="journal article" date="2015" name="Stand. Genomic Sci.">
        <title>Genomic Encyclopedia of Bacterial and Archaeal Type Strains, Phase III: the genomes of soil and plant-associated and newly described type strains.</title>
        <authorList>
            <person name="Whitman W.B."/>
            <person name="Woyke T."/>
            <person name="Klenk H.P."/>
            <person name="Zhou Y."/>
            <person name="Lilburn T.G."/>
            <person name="Beck B.J."/>
            <person name="De Vos P."/>
            <person name="Vandamme P."/>
            <person name="Eisen J.A."/>
            <person name="Garrity G."/>
            <person name="Hugenholtz P."/>
            <person name="Kyrpides N.C."/>
        </authorList>
    </citation>
    <scope>NUCLEOTIDE SEQUENCE [LARGE SCALE GENOMIC DNA]</scope>
    <source>
        <strain evidence="3 4">CECT 7306</strain>
    </source>
</reference>
<dbReference type="RefSeq" id="WP_123378869.1">
    <property type="nucleotide sequence ID" value="NZ_RJKN01000002.1"/>
</dbReference>
<accession>A0A3N1HQ26</accession>
<dbReference type="OrthoDB" id="5119225at2"/>
<dbReference type="Proteomes" id="UP000276232">
    <property type="component" value="Unassembled WGS sequence"/>
</dbReference>
<keyword evidence="4" id="KW-1185">Reference proteome</keyword>
<dbReference type="InterPro" id="IPR009936">
    <property type="entry name" value="DUF1468"/>
</dbReference>
<protein>
    <submittedName>
        <fullName evidence="3">Putative tricarboxylic transport membrane protein</fullName>
    </submittedName>
</protein>
<dbReference type="AlphaFoldDB" id="A0A3N1HQ26"/>
<feature type="transmembrane region" description="Helical" evidence="1">
    <location>
        <begin position="147"/>
        <end position="173"/>
    </location>
</feature>
<evidence type="ECO:0000313" key="4">
    <source>
        <dbReference type="Proteomes" id="UP000276232"/>
    </source>
</evidence>
<keyword evidence="1" id="KW-0472">Membrane</keyword>
<feature type="transmembrane region" description="Helical" evidence="1">
    <location>
        <begin position="34"/>
        <end position="56"/>
    </location>
</feature>
<feature type="domain" description="DUF1468" evidence="2">
    <location>
        <begin position="34"/>
        <end position="174"/>
    </location>
</feature>
<dbReference type="EMBL" id="RJKN01000002">
    <property type="protein sequence ID" value="ROP44601.1"/>
    <property type="molecule type" value="Genomic_DNA"/>
</dbReference>
<evidence type="ECO:0000256" key="1">
    <source>
        <dbReference type="SAM" id="Phobius"/>
    </source>
</evidence>
<organism evidence="3 4">
    <name type="scientific">Pseudokineococcus lusitanus</name>
    <dbReference type="NCBI Taxonomy" id="763993"/>
    <lineage>
        <taxon>Bacteria</taxon>
        <taxon>Bacillati</taxon>
        <taxon>Actinomycetota</taxon>
        <taxon>Actinomycetes</taxon>
        <taxon>Kineosporiales</taxon>
        <taxon>Kineosporiaceae</taxon>
        <taxon>Pseudokineococcus</taxon>
    </lineage>
</organism>